<dbReference type="InterPro" id="IPR029069">
    <property type="entry name" value="HotDog_dom_sf"/>
</dbReference>
<comment type="caution">
    <text evidence="3">The sequence shown here is derived from an EMBL/GenBank/DDBJ whole genome shotgun (WGS) entry which is preliminary data.</text>
</comment>
<dbReference type="Gene3D" id="3.10.129.10">
    <property type="entry name" value="Hotdog Thioesterase"/>
    <property type="match status" value="1"/>
</dbReference>
<sequence length="135" mass="15155">MTGPRRFAVRVYYEDTDSGGVVYYANYLRFLERARTELLRSLGVEQAQLARDAGIAFAVRSLQVEYVKPARLDDLIEVATTIGELGRAQVVFLQRIEREGELLVDATVRVACLDLAKGRAAAMPKNIHEKLKELT</sequence>
<gene>
    <name evidence="3" type="ORF">DFR35_1039</name>
</gene>
<name>A0A497XM33_9PROT</name>
<accession>A0A497XM33</accession>
<proteinExistence type="inferred from homology"/>
<dbReference type="Pfam" id="PF13279">
    <property type="entry name" value="4HBT_2"/>
    <property type="match status" value="1"/>
</dbReference>
<evidence type="ECO:0000256" key="1">
    <source>
        <dbReference type="ARBA" id="ARBA00005953"/>
    </source>
</evidence>
<reference evidence="3 4" key="1">
    <citation type="submission" date="2018-10" db="EMBL/GenBank/DDBJ databases">
        <title>Genomic Encyclopedia of Type Strains, Phase IV (KMG-IV): sequencing the most valuable type-strain genomes for metagenomic binning, comparative biology and taxonomic classification.</title>
        <authorList>
            <person name="Goeker M."/>
        </authorList>
    </citation>
    <scope>NUCLEOTIDE SEQUENCE [LARGE SCALE GENOMIC DNA]</scope>
    <source>
        <strain evidence="3 4">DSM 26916</strain>
    </source>
</reference>
<dbReference type="NCBIfam" id="TIGR00051">
    <property type="entry name" value="YbgC/FadM family acyl-CoA thioesterase"/>
    <property type="match status" value="1"/>
</dbReference>
<dbReference type="RefSeq" id="WP_243642529.1">
    <property type="nucleotide sequence ID" value="NZ_BHVV01000002.1"/>
</dbReference>
<comment type="similarity">
    <text evidence="1">Belongs to the 4-hydroxybenzoyl-CoA thioesterase family.</text>
</comment>
<dbReference type="PANTHER" id="PTHR31793:SF37">
    <property type="entry name" value="ACYL-COA THIOESTER HYDROLASE YBGC"/>
    <property type="match status" value="1"/>
</dbReference>
<evidence type="ECO:0000313" key="3">
    <source>
        <dbReference type="EMBL" id="RLJ68477.1"/>
    </source>
</evidence>
<dbReference type="InterPro" id="IPR014166">
    <property type="entry name" value="Tol-Pal_acyl-CoA_thioesterase"/>
</dbReference>
<dbReference type="GO" id="GO:0047617">
    <property type="term" value="F:fatty acyl-CoA hydrolase activity"/>
    <property type="evidence" value="ECO:0007669"/>
    <property type="project" value="TreeGrafter"/>
</dbReference>
<dbReference type="NCBIfam" id="TIGR02799">
    <property type="entry name" value="thio_ybgC"/>
    <property type="match status" value="1"/>
</dbReference>
<dbReference type="Proteomes" id="UP000268908">
    <property type="component" value="Unassembled WGS sequence"/>
</dbReference>
<dbReference type="CDD" id="cd00586">
    <property type="entry name" value="4HBT"/>
    <property type="match status" value="1"/>
</dbReference>
<dbReference type="InterPro" id="IPR006684">
    <property type="entry name" value="YbgC/YbaW"/>
</dbReference>
<dbReference type="EMBL" id="RCCI01000004">
    <property type="protein sequence ID" value="RLJ68477.1"/>
    <property type="molecule type" value="Genomic_DNA"/>
</dbReference>
<organism evidence="3 4">
    <name type="scientific">Sulfurisoma sediminicola</name>
    <dbReference type="NCBI Taxonomy" id="1381557"/>
    <lineage>
        <taxon>Bacteria</taxon>
        <taxon>Pseudomonadati</taxon>
        <taxon>Pseudomonadota</taxon>
        <taxon>Betaproteobacteria</taxon>
        <taxon>Nitrosomonadales</taxon>
        <taxon>Sterolibacteriaceae</taxon>
        <taxon>Sulfurisoma</taxon>
    </lineage>
</organism>
<dbReference type="SUPFAM" id="SSF54637">
    <property type="entry name" value="Thioesterase/thiol ester dehydrase-isomerase"/>
    <property type="match status" value="1"/>
</dbReference>
<evidence type="ECO:0000313" key="4">
    <source>
        <dbReference type="Proteomes" id="UP000268908"/>
    </source>
</evidence>
<dbReference type="InterPro" id="IPR050563">
    <property type="entry name" value="4-hydroxybenzoyl-CoA_TE"/>
</dbReference>
<dbReference type="AlphaFoldDB" id="A0A497XM33"/>
<dbReference type="PANTHER" id="PTHR31793">
    <property type="entry name" value="4-HYDROXYBENZOYL-COA THIOESTERASE FAMILY MEMBER"/>
    <property type="match status" value="1"/>
</dbReference>
<dbReference type="FunFam" id="3.10.129.10:FF:000004">
    <property type="entry name" value="Tol-pal system-associated acyl-CoA thioesterase"/>
    <property type="match status" value="1"/>
</dbReference>
<keyword evidence="2 3" id="KW-0378">Hydrolase</keyword>
<dbReference type="PIRSF" id="PIRSF003230">
    <property type="entry name" value="YbgC"/>
    <property type="match status" value="1"/>
</dbReference>
<evidence type="ECO:0000256" key="2">
    <source>
        <dbReference type="ARBA" id="ARBA00022801"/>
    </source>
</evidence>
<protein>
    <submittedName>
        <fullName evidence="3">Acyl-CoA thioester hydrolase</fullName>
    </submittedName>
</protein>
<keyword evidence="4" id="KW-1185">Reference proteome</keyword>